<dbReference type="Proteomes" id="UP001061302">
    <property type="component" value="Chromosome"/>
</dbReference>
<evidence type="ECO:0000256" key="1">
    <source>
        <dbReference type="SAM" id="SignalP"/>
    </source>
</evidence>
<dbReference type="RefSeq" id="WP_263125398.1">
    <property type="nucleotide sequence ID" value="NZ_CP106753.1"/>
</dbReference>
<feature type="signal peptide" evidence="1">
    <location>
        <begin position="1"/>
        <end position="22"/>
    </location>
</feature>
<keyword evidence="1" id="KW-0732">Signal</keyword>
<dbReference type="Pfam" id="PF20101">
    <property type="entry name" value="DUF6491"/>
    <property type="match status" value="1"/>
</dbReference>
<evidence type="ECO:0000313" key="2">
    <source>
        <dbReference type="EMBL" id="UXY15961.1"/>
    </source>
</evidence>
<organism evidence="2 3">
    <name type="scientific">Chitiniphilus purpureus</name>
    <dbReference type="NCBI Taxonomy" id="2981137"/>
    <lineage>
        <taxon>Bacteria</taxon>
        <taxon>Pseudomonadati</taxon>
        <taxon>Pseudomonadota</taxon>
        <taxon>Betaproteobacteria</taxon>
        <taxon>Neisseriales</taxon>
        <taxon>Chitinibacteraceae</taxon>
        <taxon>Chitiniphilus</taxon>
    </lineage>
</organism>
<evidence type="ECO:0000313" key="3">
    <source>
        <dbReference type="Proteomes" id="UP001061302"/>
    </source>
</evidence>
<name>A0ABY6DNN2_9NEIS</name>
<accession>A0ABY6DNN2</accession>
<gene>
    <name evidence="2" type="ORF">N8I74_02785</name>
</gene>
<feature type="chain" id="PRO_5047390749" evidence="1">
    <location>
        <begin position="23"/>
        <end position="141"/>
    </location>
</feature>
<dbReference type="EMBL" id="CP106753">
    <property type="protein sequence ID" value="UXY15961.1"/>
    <property type="molecule type" value="Genomic_DNA"/>
</dbReference>
<protein>
    <submittedName>
        <fullName evidence="2">DUF6491 family protein</fullName>
    </submittedName>
</protein>
<keyword evidence="3" id="KW-1185">Reference proteome</keyword>
<dbReference type="InterPro" id="IPR045500">
    <property type="entry name" value="DUF6491"/>
</dbReference>
<proteinExistence type="predicted"/>
<sequence length="141" mass="15406">MPNAAALLITLTLSVLAPAASARPQERQQLRLPSALRWRPAAPDQVLLWTGREEVWRLHLQAGCRVLPSRGGLGFTVRHGHFKAGRDRIRAVAGACRVERITAAPPSPRQGSAGMPTFVAWRIEVSAHAKNNNAYPSVTLY</sequence>
<reference evidence="2" key="1">
    <citation type="submission" date="2022-10" db="EMBL/GenBank/DDBJ databases">
        <title>Chitiniphilus purpureus sp. nov., a novel chitin-degrading bacterium isolated from crawfish pond sediment.</title>
        <authorList>
            <person name="Li K."/>
        </authorList>
    </citation>
    <scope>NUCLEOTIDE SEQUENCE</scope>
    <source>
        <strain evidence="2">CD1</strain>
    </source>
</reference>